<evidence type="ECO:0000313" key="1">
    <source>
        <dbReference type="EMBL" id="KAF4133101.1"/>
    </source>
</evidence>
<organism evidence="1 2">
    <name type="scientific">Phytophthora infestans</name>
    <name type="common">Potato late blight agent</name>
    <name type="synonym">Botrytis infestans</name>
    <dbReference type="NCBI Taxonomy" id="4787"/>
    <lineage>
        <taxon>Eukaryota</taxon>
        <taxon>Sar</taxon>
        <taxon>Stramenopiles</taxon>
        <taxon>Oomycota</taxon>
        <taxon>Peronosporomycetes</taxon>
        <taxon>Peronosporales</taxon>
        <taxon>Peronosporaceae</taxon>
        <taxon>Phytophthora</taxon>
    </lineage>
</organism>
<sequence>MLEEDDDGRYTTDKTTAIRLASMAWTSSKIDRNIKAGFKACGTFSLSLVNMSNRLGVDNKNGVPSHVHLATCLHVKSTVKHEVLRLPLRPKRSTKRNRVELGGQWLTQAKLEEAAASATKAPKSKPGKPISEPAMSANIVCSVVV</sequence>
<name>A0A8S9TWI4_PHYIN</name>
<dbReference type="AlphaFoldDB" id="A0A8S9TWI4"/>
<dbReference type="EMBL" id="JAACNO010002462">
    <property type="protein sequence ID" value="KAF4133101.1"/>
    <property type="molecule type" value="Genomic_DNA"/>
</dbReference>
<comment type="caution">
    <text evidence="1">The sequence shown here is derived from an EMBL/GenBank/DDBJ whole genome shotgun (WGS) entry which is preliminary data.</text>
</comment>
<protein>
    <submittedName>
        <fullName evidence="1">Uncharacterized protein</fullName>
    </submittedName>
</protein>
<evidence type="ECO:0000313" key="2">
    <source>
        <dbReference type="Proteomes" id="UP000704712"/>
    </source>
</evidence>
<proteinExistence type="predicted"/>
<reference evidence="1" key="1">
    <citation type="submission" date="2020-03" db="EMBL/GenBank/DDBJ databases">
        <title>Hybrid Assembly of Korean Phytophthora infestans isolates.</title>
        <authorList>
            <person name="Prokchorchik M."/>
            <person name="Lee Y."/>
            <person name="Seo J."/>
            <person name="Cho J.-H."/>
            <person name="Park Y.-E."/>
            <person name="Jang D.-C."/>
            <person name="Im J.-S."/>
            <person name="Choi J.-G."/>
            <person name="Park H.-J."/>
            <person name="Lee G.-B."/>
            <person name="Lee Y.-G."/>
            <person name="Hong S.-Y."/>
            <person name="Cho K."/>
            <person name="Sohn K.H."/>
        </authorList>
    </citation>
    <scope>NUCLEOTIDE SEQUENCE</scope>
    <source>
        <strain evidence="1">KR_2_A2</strain>
    </source>
</reference>
<accession>A0A8S9TWI4</accession>
<gene>
    <name evidence="1" type="ORF">GN958_ATG17712</name>
</gene>
<dbReference type="Proteomes" id="UP000704712">
    <property type="component" value="Unassembled WGS sequence"/>
</dbReference>